<feature type="signal peptide" evidence="1">
    <location>
        <begin position="1"/>
        <end position="33"/>
    </location>
</feature>
<dbReference type="PROSITE" id="PS51318">
    <property type="entry name" value="TAT"/>
    <property type="match status" value="1"/>
</dbReference>
<dbReference type="NCBIfam" id="TIGR02669">
    <property type="entry name" value="SpoIID_LytB"/>
    <property type="match status" value="1"/>
</dbReference>
<name>A0ABY5DSP6_9ACTN</name>
<evidence type="ECO:0000256" key="1">
    <source>
        <dbReference type="SAM" id="SignalP"/>
    </source>
</evidence>
<dbReference type="Proteomes" id="UP001056035">
    <property type="component" value="Chromosome"/>
</dbReference>
<dbReference type="InterPro" id="IPR006311">
    <property type="entry name" value="TAT_signal"/>
</dbReference>
<feature type="domain" description="Sporulation stage II protein D amidase enhancer LytB N-terminal" evidence="2">
    <location>
        <begin position="191"/>
        <end position="273"/>
    </location>
</feature>
<protein>
    <submittedName>
        <fullName evidence="3">SpoIID/LytB domain-containing protein</fullName>
    </submittedName>
</protein>
<proteinExistence type="predicted"/>
<organism evidence="3 4">
    <name type="scientific">Paraconexibacter antarcticus</name>
    <dbReference type="NCBI Taxonomy" id="2949664"/>
    <lineage>
        <taxon>Bacteria</taxon>
        <taxon>Bacillati</taxon>
        <taxon>Actinomycetota</taxon>
        <taxon>Thermoleophilia</taxon>
        <taxon>Solirubrobacterales</taxon>
        <taxon>Paraconexibacteraceae</taxon>
        <taxon>Paraconexibacter</taxon>
    </lineage>
</organism>
<feature type="chain" id="PRO_5045071301" evidence="1">
    <location>
        <begin position="34"/>
        <end position="556"/>
    </location>
</feature>
<dbReference type="InterPro" id="IPR013486">
    <property type="entry name" value="SpoIID/LytB"/>
</dbReference>
<evidence type="ECO:0000313" key="4">
    <source>
        <dbReference type="Proteomes" id="UP001056035"/>
    </source>
</evidence>
<reference evidence="3 4" key="1">
    <citation type="submission" date="2022-06" db="EMBL/GenBank/DDBJ databases">
        <title>Paraconexibacter antarcticus.</title>
        <authorList>
            <person name="Kim C.S."/>
        </authorList>
    </citation>
    <scope>NUCLEOTIDE SEQUENCE [LARGE SCALE GENOMIC DNA]</scope>
    <source>
        <strain evidence="3 4">02-257</strain>
    </source>
</reference>
<keyword evidence="1" id="KW-0732">Signal</keyword>
<dbReference type="Pfam" id="PF08486">
    <property type="entry name" value="SpoIID"/>
    <property type="match status" value="1"/>
</dbReference>
<evidence type="ECO:0000313" key="3">
    <source>
        <dbReference type="EMBL" id="UTI64480.1"/>
    </source>
</evidence>
<dbReference type="InterPro" id="IPR013693">
    <property type="entry name" value="SpoIID/LytB_N"/>
</dbReference>
<gene>
    <name evidence="3" type="ORF">NBH00_24475</name>
</gene>
<keyword evidence="4" id="KW-1185">Reference proteome</keyword>
<sequence length="556" mass="59028">MQRSPRCNMDRRRHRPSRPVLLARLLLAGAALTAPLAAAPAAPAKTVMVIEGRGFGHGVGLSQYGAYGFAQHGRSYRQILAHYYPGTSYGRVSGQTIGVDLADGRASVRFAGAGDVGGRAVDPGRTYHVVVTKKGMLELRDDRGRKLLRGRGALAVTRGGAPVQLLGRSGDGIVDGAYRGALVLVPQPGRRIGVVNRLDLEDYLRGVVGSESPSGWPAAALRAQAVAARSYAVATGAGHDLYADTRSQVYHGVAAESASTDAAIAGTRGLVLMSGGRVATTYFFSTSGGRTEAVQYGFPGAAPVPYLVSVSDPYDTTSPKHTWRLRLTMDEANARLAGLVPGRLRRIEVLQHGDSPRIVRARLVGSRGSAVVDGLTLKSRLRLYDTWARFSFVTTAVGTHRTRVLVPAPPPASAAAVPDVLRAFTTPPRPVSFTGWASFSDVTTQAPQPTTGSAVLAPASASASAVPTPATPAPVKAARPRVRVRRVVRLSGRFTGRTRPIRLAVQRGAGGGRWRTVTKLRTNARGFYTYVPARPGVYRVRTRALAGPPVRVRLPR</sequence>
<evidence type="ECO:0000259" key="2">
    <source>
        <dbReference type="Pfam" id="PF08486"/>
    </source>
</evidence>
<dbReference type="RefSeq" id="WP_254571181.1">
    <property type="nucleotide sequence ID" value="NZ_CP098502.1"/>
</dbReference>
<accession>A0ABY5DSP6</accession>
<dbReference type="EMBL" id="CP098502">
    <property type="protein sequence ID" value="UTI64480.1"/>
    <property type="molecule type" value="Genomic_DNA"/>
</dbReference>